<evidence type="ECO:0000256" key="2">
    <source>
        <dbReference type="ARBA" id="ARBA00023015"/>
    </source>
</evidence>
<proteinExistence type="inferred from homology"/>
<sequence>MAALLDIDQLRSFIAIADTGTFTRAAESIHKTQSAVSMQIKKLEETVGRPLFERDGRASRLTDEGERLLDYARRIVRLSNEALASFAETELAGRVRLGLPDDYAERYLPEILARFSQSNPRVEVTVVCEPTPMLMERIEHADLDLAIITHVSSRGSASVIRRERLLWVTSARHAVHEQTPLPLALGRTFCTWRQAATAALDGRTKPYRVLYSSWNSTAVGAAVLAGLAVSVLPESALRSGMRVLGPADDFPTLPSCKIALVRNRADPSPLCDALAGHIVSSLDNLSAAGDKGGPSEAAVS</sequence>
<dbReference type="Gene3D" id="1.10.10.10">
    <property type="entry name" value="Winged helix-like DNA-binding domain superfamily/Winged helix DNA-binding domain"/>
    <property type="match status" value="1"/>
</dbReference>
<dbReference type="InterPro" id="IPR050176">
    <property type="entry name" value="LTTR"/>
</dbReference>
<evidence type="ECO:0000313" key="7">
    <source>
        <dbReference type="Proteomes" id="UP000289411"/>
    </source>
</evidence>
<feature type="domain" description="HTH lysR-type" evidence="5">
    <location>
        <begin position="5"/>
        <end position="62"/>
    </location>
</feature>
<dbReference type="Pfam" id="PF03466">
    <property type="entry name" value="LysR_substrate"/>
    <property type="match status" value="1"/>
</dbReference>
<dbReference type="SUPFAM" id="SSF46785">
    <property type="entry name" value="Winged helix' DNA-binding domain"/>
    <property type="match status" value="1"/>
</dbReference>
<evidence type="ECO:0000313" key="6">
    <source>
        <dbReference type="EMBL" id="RYB06382.1"/>
    </source>
</evidence>
<dbReference type="GO" id="GO:0003677">
    <property type="term" value="F:DNA binding"/>
    <property type="evidence" value="ECO:0007669"/>
    <property type="project" value="UniProtKB-KW"/>
</dbReference>
<dbReference type="Pfam" id="PF00126">
    <property type="entry name" value="HTH_1"/>
    <property type="match status" value="1"/>
</dbReference>
<dbReference type="EMBL" id="QYBC01000004">
    <property type="protein sequence ID" value="RYB06382.1"/>
    <property type="molecule type" value="Genomic_DNA"/>
</dbReference>
<dbReference type="AlphaFoldDB" id="A0A4Q2RJ67"/>
<dbReference type="InterPro" id="IPR036388">
    <property type="entry name" value="WH-like_DNA-bd_sf"/>
</dbReference>
<dbReference type="PROSITE" id="PS50931">
    <property type="entry name" value="HTH_LYSR"/>
    <property type="match status" value="1"/>
</dbReference>
<dbReference type="PANTHER" id="PTHR30579">
    <property type="entry name" value="TRANSCRIPTIONAL REGULATOR"/>
    <property type="match status" value="1"/>
</dbReference>
<dbReference type="PANTHER" id="PTHR30579:SF7">
    <property type="entry name" value="HTH-TYPE TRANSCRIPTIONAL REGULATOR LRHA-RELATED"/>
    <property type="match status" value="1"/>
</dbReference>
<evidence type="ECO:0000256" key="4">
    <source>
        <dbReference type="ARBA" id="ARBA00023163"/>
    </source>
</evidence>
<dbReference type="GO" id="GO:0003700">
    <property type="term" value="F:DNA-binding transcription factor activity"/>
    <property type="evidence" value="ECO:0007669"/>
    <property type="project" value="InterPro"/>
</dbReference>
<organism evidence="6 7">
    <name type="scientific">Lichenibacterium ramalinae</name>
    <dbReference type="NCBI Taxonomy" id="2316527"/>
    <lineage>
        <taxon>Bacteria</taxon>
        <taxon>Pseudomonadati</taxon>
        <taxon>Pseudomonadota</taxon>
        <taxon>Alphaproteobacteria</taxon>
        <taxon>Hyphomicrobiales</taxon>
        <taxon>Lichenihabitantaceae</taxon>
        <taxon>Lichenibacterium</taxon>
    </lineage>
</organism>
<dbReference type="PRINTS" id="PR00039">
    <property type="entry name" value="HTHLYSR"/>
</dbReference>
<reference evidence="6 7" key="2">
    <citation type="submission" date="2019-02" db="EMBL/GenBank/DDBJ databases">
        <title>'Lichenibacterium ramalinii' gen. nov. sp. nov., 'Lichenibacterium minor' gen. nov. sp. nov.</title>
        <authorList>
            <person name="Pankratov T."/>
        </authorList>
    </citation>
    <scope>NUCLEOTIDE SEQUENCE [LARGE SCALE GENOMIC DNA]</scope>
    <source>
        <strain evidence="6 7">RmlP001</strain>
    </source>
</reference>
<dbReference type="RefSeq" id="WP_129218318.1">
    <property type="nucleotide sequence ID" value="NZ_QYBC01000004.1"/>
</dbReference>
<dbReference type="InterPro" id="IPR036390">
    <property type="entry name" value="WH_DNA-bd_sf"/>
</dbReference>
<dbReference type="SUPFAM" id="SSF53850">
    <property type="entry name" value="Periplasmic binding protein-like II"/>
    <property type="match status" value="1"/>
</dbReference>
<evidence type="ECO:0000256" key="3">
    <source>
        <dbReference type="ARBA" id="ARBA00023125"/>
    </source>
</evidence>
<dbReference type="InterPro" id="IPR000847">
    <property type="entry name" value="LysR_HTH_N"/>
</dbReference>
<reference evidence="6 7" key="1">
    <citation type="submission" date="2018-09" db="EMBL/GenBank/DDBJ databases">
        <authorList>
            <person name="Grouzdev D.S."/>
            <person name="Krutkina M.S."/>
        </authorList>
    </citation>
    <scope>NUCLEOTIDE SEQUENCE [LARGE SCALE GENOMIC DNA]</scope>
    <source>
        <strain evidence="6 7">RmlP001</strain>
    </source>
</reference>
<comment type="similarity">
    <text evidence="1">Belongs to the LysR transcriptional regulatory family.</text>
</comment>
<evidence type="ECO:0000256" key="1">
    <source>
        <dbReference type="ARBA" id="ARBA00009437"/>
    </source>
</evidence>
<protein>
    <submittedName>
        <fullName evidence="6">LysR family transcriptional regulator</fullName>
    </submittedName>
</protein>
<keyword evidence="4" id="KW-0804">Transcription</keyword>
<evidence type="ECO:0000259" key="5">
    <source>
        <dbReference type="PROSITE" id="PS50931"/>
    </source>
</evidence>
<comment type="caution">
    <text evidence="6">The sequence shown here is derived from an EMBL/GenBank/DDBJ whole genome shotgun (WGS) entry which is preliminary data.</text>
</comment>
<gene>
    <name evidence="6" type="ORF">D3272_06440</name>
</gene>
<accession>A0A4Q2RJ67</accession>
<keyword evidence="7" id="KW-1185">Reference proteome</keyword>
<dbReference type="OrthoDB" id="8097684at2"/>
<keyword evidence="3" id="KW-0238">DNA-binding</keyword>
<dbReference type="InterPro" id="IPR005119">
    <property type="entry name" value="LysR_subst-bd"/>
</dbReference>
<dbReference type="Proteomes" id="UP000289411">
    <property type="component" value="Unassembled WGS sequence"/>
</dbReference>
<dbReference type="Gene3D" id="3.40.190.10">
    <property type="entry name" value="Periplasmic binding protein-like II"/>
    <property type="match status" value="2"/>
</dbReference>
<keyword evidence="2" id="KW-0805">Transcription regulation</keyword>
<name>A0A4Q2RJ67_9HYPH</name>
<dbReference type="FunFam" id="1.10.10.10:FF:000001">
    <property type="entry name" value="LysR family transcriptional regulator"/>
    <property type="match status" value="1"/>
</dbReference>